<dbReference type="OMA" id="SRRAWHK"/>
<keyword evidence="3" id="KW-1185">Reference proteome</keyword>
<feature type="compositionally biased region" description="Basic and acidic residues" evidence="1">
    <location>
        <begin position="118"/>
        <end position="128"/>
    </location>
</feature>
<feature type="compositionally biased region" description="Basic residues" evidence="1">
    <location>
        <begin position="1"/>
        <end position="11"/>
    </location>
</feature>
<feature type="compositionally biased region" description="Basic and acidic residues" evidence="1">
    <location>
        <begin position="135"/>
        <end position="165"/>
    </location>
</feature>
<dbReference type="EMBL" id="HG722174">
    <property type="protein sequence ID" value="CDJ61666.1"/>
    <property type="molecule type" value="Genomic_DNA"/>
</dbReference>
<feature type="compositionally biased region" description="Polar residues" evidence="1">
    <location>
        <begin position="172"/>
        <end position="183"/>
    </location>
</feature>
<proteinExistence type="predicted"/>
<evidence type="ECO:0000256" key="1">
    <source>
        <dbReference type="SAM" id="MobiDB-lite"/>
    </source>
</evidence>
<feature type="region of interest" description="Disordered" evidence="1">
    <location>
        <begin position="1"/>
        <end position="28"/>
    </location>
</feature>
<evidence type="ECO:0000313" key="3">
    <source>
        <dbReference type="Proteomes" id="UP000030763"/>
    </source>
</evidence>
<dbReference type="OrthoDB" id="347914at2759"/>
<evidence type="ECO:0000313" key="2">
    <source>
        <dbReference type="EMBL" id="CDJ61666.1"/>
    </source>
</evidence>
<dbReference type="VEuPathDB" id="ToxoDB:EMWEY_00011510"/>
<feature type="compositionally biased region" description="Basic and acidic residues" evidence="1">
    <location>
        <begin position="198"/>
        <end position="210"/>
    </location>
</feature>
<feature type="region of interest" description="Disordered" evidence="1">
    <location>
        <begin position="198"/>
        <end position="263"/>
    </location>
</feature>
<sequence length="312" mass="34698">MKVTPSRRGKRCNREHSALEEPEADMEQLVESVGGDLSEFLYPFENNVEFVDNSPEETEESSRSSEFEEQDILSVPATPPSTPMSKPDRTESSVATAGPARDRRPSAVSRRAWHKLRRMVEGQERPLEEAEQDNLYDKVTGRRDQSREAQEARSELCCEVRKEGSQHPVESATATLQSTSRSSKPLLPEARCLISVHQGEEANKELEKEVSSATAPDEPLQQPTEGEFSSEATSISKRAAIQPNEDMPNAEEEARESSPMRKSVVSWHPVAEVVTVEAGSPTTQYPVTRSTTGLVEKSTLRSCRRITDRSSV</sequence>
<dbReference type="GeneID" id="25335137"/>
<name>U6MCC2_EIMMA</name>
<protein>
    <submittedName>
        <fullName evidence="2">Uncharacterized protein</fullName>
    </submittedName>
</protein>
<feature type="region of interest" description="Disordered" evidence="1">
    <location>
        <begin position="50"/>
        <end position="184"/>
    </location>
</feature>
<reference evidence="2" key="2">
    <citation type="submission" date="2013-10" db="EMBL/GenBank/DDBJ databases">
        <authorList>
            <person name="Aslett M."/>
        </authorList>
    </citation>
    <scope>NUCLEOTIDE SEQUENCE [LARGE SCALE GENOMIC DNA]</scope>
    <source>
        <strain evidence="2">Weybridge</strain>
    </source>
</reference>
<reference evidence="2" key="1">
    <citation type="submission" date="2013-10" db="EMBL/GenBank/DDBJ databases">
        <title>Genomic analysis of the causative agents of coccidiosis in chickens.</title>
        <authorList>
            <person name="Reid A.J."/>
            <person name="Blake D."/>
            <person name="Billington K."/>
            <person name="Browne H."/>
            <person name="Dunn M."/>
            <person name="Hung S."/>
            <person name="Kawahara F."/>
            <person name="Miranda-Saavedra D."/>
            <person name="Mourier T."/>
            <person name="Nagra H."/>
            <person name="Otto T.D."/>
            <person name="Rawlings N."/>
            <person name="Sanchez A."/>
            <person name="Sanders M."/>
            <person name="Subramaniam C."/>
            <person name="Tay Y."/>
            <person name="Dear P."/>
            <person name="Doerig C."/>
            <person name="Gruber A."/>
            <person name="Parkinson J."/>
            <person name="Shirley M."/>
            <person name="Wan K.L."/>
            <person name="Berriman M."/>
            <person name="Tomley F."/>
            <person name="Pain A."/>
        </authorList>
    </citation>
    <scope>NUCLEOTIDE SEQUENCE [LARGE SCALE GENOMIC DNA]</scope>
    <source>
        <strain evidence="2">Weybridge</strain>
    </source>
</reference>
<accession>U6MCC2</accession>
<dbReference type="RefSeq" id="XP_013338316.1">
    <property type="nucleotide sequence ID" value="XM_013482862.1"/>
</dbReference>
<dbReference type="Proteomes" id="UP000030763">
    <property type="component" value="Unassembled WGS sequence"/>
</dbReference>
<organism evidence="2 3">
    <name type="scientific">Eimeria maxima</name>
    <name type="common">Coccidian parasite</name>
    <dbReference type="NCBI Taxonomy" id="5804"/>
    <lineage>
        <taxon>Eukaryota</taxon>
        <taxon>Sar</taxon>
        <taxon>Alveolata</taxon>
        <taxon>Apicomplexa</taxon>
        <taxon>Conoidasida</taxon>
        <taxon>Coccidia</taxon>
        <taxon>Eucoccidiorida</taxon>
        <taxon>Eimeriorina</taxon>
        <taxon>Eimeriidae</taxon>
        <taxon>Eimeria</taxon>
    </lineage>
</organism>
<dbReference type="AlphaFoldDB" id="U6MCC2"/>
<gene>
    <name evidence="2" type="ORF">EMWEY_00011510</name>
</gene>